<dbReference type="Proteomes" id="UP000822688">
    <property type="component" value="Chromosome V"/>
</dbReference>
<proteinExistence type="predicted"/>
<evidence type="ECO:0000313" key="1">
    <source>
        <dbReference type="EMBL" id="KAG0571388.1"/>
    </source>
</evidence>
<gene>
    <name evidence="1" type="ORF">KC19_VG007900</name>
</gene>
<name>A0A8T0HKY8_CERPU</name>
<evidence type="ECO:0000313" key="2">
    <source>
        <dbReference type="Proteomes" id="UP000822688"/>
    </source>
</evidence>
<dbReference type="AlphaFoldDB" id="A0A8T0HKY8"/>
<dbReference type="EMBL" id="CM026426">
    <property type="protein sequence ID" value="KAG0571388.1"/>
    <property type="molecule type" value="Genomic_DNA"/>
</dbReference>
<protein>
    <submittedName>
        <fullName evidence="1">Uncharacterized protein</fullName>
    </submittedName>
</protein>
<reference evidence="1" key="1">
    <citation type="submission" date="2020-06" db="EMBL/GenBank/DDBJ databases">
        <title>WGS assembly of Ceratodon purpureus strain R40.</title>
        <authorList>
            <person name="Carey S.B."/>
            <person name="Jenkins J."/>
            <person name="Shu S."/>
            <person name="Lovell J.T."/>
            <person name="Sreedasyam A."/>
            <person name="Maumus F."/>
            <person name="Tiley G.P."/>
            <person name="Fernandez-Pozo N."/>
            <person name="Barry K."/>
            <person name="Chen C."/>
            <person name="Wang M."/>
            <person name="Lipzen A."/>
            <person name="Daum C."/>
            <person name="Saski C.A."/>
            <person name="Payton A.C."/>
            <person name="Mcbreen J.C."/>
            <person name="Conrad R.E."/>
            <person name="Kollar L.M."/>
            <person name="Olsson S."/>
            <person name="Huttunen S."/>
            <person name="Landis J.B."/>
            <person name="Wickett N.J."/>
            <person name="Johnson M.G."/>
            <person name="Rensing S.A."/>
            <person name="Grimwood J."/>
            <person name="Schmutz J."/>
            <person name="Mcdaniel S.F."/>
        </authorList>
    </citation>
    <scope>NUCLEOTIDE SEQUENCE</scope>
    <source>
        <strain evidence="1">R40</strain>
    </source>
</reference>
<organism evidence="1 2">
    <name type="scientific">Ceratodon purpureus</name>
    <name type="common">Fire moss</name>
    <name type="synonym">Dicranum purpureum</name>
    <dbReference type="NCBI Taxonomy" id="3225"/>
    <lineage>
        <taxon>Eukaryota</taxon>
        <taxon>Viridiplantae</taxon>
        <taxon>Streptophyta</taxon>
        <taxon>Embryophyta</taxon>
        <taxon>Bryophyta</taxon>
        <taxon>Bryophytina</taxon>
        <taxon>Bryopsida</taxon>
        <taxon>Dicranidae</taxon>
        <taxon>Pseudoditrichales</taxon>
        <taxon>Ditrichaceae</taxon>
        <taxon>Ceratodon</taxon>
    </lineage>
</organism>
<feature type="non-terminal residue" evidence="1">
    <location>
        <position position="1"/>
    </location>
</feature>
<keyword evidence="2" id="KW-1185">Reference proteome</keyword>
<feature type="non-terminal residue" evidence="1">
    <location>
        <position position="81"/>
    </location>
</feature>
<sequence length="81" mass="8940">LEVLNISNNNITDVIYNNASFKSIEKFGINLSGNPFRENVQISTGANLRPSVCFQVCIDSSKTTVPHSYDMGIISYMFSAC</sequence>
<comment type="caution">
    <text evidence="1">The sequence shown here is derived from an EMBL/GenBank/DDBJ whole genome shotgun (WGS) entry which is preliminary data.</text>
</comment>
<accession>A0A8T0HKY8</accession>